<name>A0A1Y1RNM0_9MICC</name>
<keyword evidence="1" id="KW-0812">Transmembrane</keyword>
<sequence>MIAGLDLWFWVCALLGAASFFICLIRFFRGAAPDDWSQGSVIVLEAFLIIYLVGSIIMQAVMGGPNGDWLEYYGYLLTAMIIPVGTFIWSLAERTHWSTLVLGLTGPVLIIMVHRMNMLWYYY</sequence>
<keyword evidence="3" id="KW-1185">Reference proteome</keyword>
<feature type="transmembrane region" description="Helical" evidence="1">
    <location>
        <begin position="40"/>
        <end position="60"/>
    </location>
</feature>
<dbReference type="EMBL" id="LXWF01000043">
    <property type="protein sequence ID" value="ORC15627.1"/>
    <property type="molecule type" value="Genomic_DNA"/>
</dbReference>
<evidence type="ECO:0000313" key="3">
    <source>
        <dbReference type="Proteomes" id="UP000192359"/>
    </source>
</evidence>
<evidence type="ECO:0008006" key="4">
    <source>
        <dbReference type="Google" id="ProtNLM"/>
    </source>
</evidence>
<evidence type="ECO:0000313" key="2">
    <source>
        <dbReference type="EMBL" id="ORC15627.1"/>
    </source>
</evidence>
<comment type="caution">
    <text evidence="2">The sequence shown here is derived from an EMBL/GenBank/DDBJ whole genome shotgun (WGS) entry which is preliminary data.</text>
</comment>
<feature type="transmembrane region" description="Helical" evidence="1">
    <location>
        <begin position="7"/>
        <end position="28"/>
    </location>
</feature>
<organism evidence="2 3">
    <name type="scientific">Rothia nasimurium</name>
    <dbReference type="NCBI Taxonomy" id="85336"/>
    <lineage>
        <taxon>Bacteria</taxon>
        <taxon>Bacillati</taxon>
        <taxon>Actinomycetota</taxon>
        <taxon>Actinomycetes</taxon>
        <taxon>Micrococcales</taxon>
        <taxon>Micrococcaceae</taxon>
        <taxon>Rothia</taxon>
    </lineage>
</organism>
<keyword evidence="1" id="KW-0472">Membrane</keyword>
<feature type="transmembrane region" description="Helical" evidence="1">
    <location>
        <begin position="99"/>
        <end position="122"/>
    </location>
</feature>
<accession>A0A1Y1RNM0</accession>
<protein>
    <recommendedName>
        <fullName evidence="4">Integral membrane protein</fullName>
    </recommendedName>
</protein>
<keyword evidence="1" id="KW-1133">Transmembrane helix</keyword>
<proteinExistence type="predicted"/>
<dbReference type="OrthoDB" id="5197832at2"/>
<evidence type="ECO:0000256" key="1">
    <source>
        <dbReference type="SAM" id="Phobius"/>
    </source>
</evidence>
<feature type="transmembrane region" description="Helical" evidence="1">
    <location>
        <begin position="72"/>
        <end position="92"/>
    </location>
</feature>
<reference evidence="2 3" key="1">
    <citation type="submission" date="2016-05" db="EMBL/GenBank/DDBJ databases">
        <title>Draft genome sequence of a porcine commensal Rothia nasimurium.</title>
        <authorList>
            <person name="Gaiser R.A."/>
            <person name="Van Baarlen P."/>
            <person name="Wells J.M."/>
        </authorList>
    </citation>
    <scope>NUCLEOTIDE SEQUENCE [LARGE SCALE GENOMIC DNA]</scope>
    <source>
        <strain evidence="2 3">PT-32</strain>
    </source>
</reference>
<dbReference type="Proteomes" id="UP000192359">
    <property type="component" value="Unassembled WGS sequence"/>
</dbReference>
<dbReference type="AlphaFoldDB" id="A0A1Y1RNM0"/>
<gene>
    <name evidence="2" type="ORF">A7979_07430</name>
</gene>